<sequence>MDTCPRVKNSGVHHLQVIALQGQYVTERWEEETMTQNGGTISGKEEMRHDMRCGQRTSDNDNDPVIRSRVPRLSFDRQLTVAPNYD</sequence>
<organism evidence="2 3">
    <name type="scientific">Colletotrichum gloeosporioides (strain Cg-14)</name>
    <name type="common">Anthracnose fungus</name>
    <name type="synonym">Glomerella cingulata</name>
    <dbReference type="NCBI Taxonomy" id="1237896"/>
    <lineage>
        <taxon>Eukaryota</taxon>
        <taxon>Fungi</taxon>
        <taxon>Dikarya</taxon>
        <taxon>Ascomycota</taxon>
        <taxon>Pezizomycotina</taxon>
        <taxon>Sordariomycetes</taxon>
        <taxon>Hypocreomycetidae</taxon>
        <taxon>Glomerellales</taxon>
        <taxon>Glomerellaceae</taxon>
        <taxon>Colletotrichum</taxon>
        <taxon>Colletotrichum gloeosporioides species complex</taxon>
    </lineage>
</organism>
<accession>T0K5R8</accession>
<comment type="caution">
    <text evidence="2">The sequence shown here is derived from an EMBL/GenBank/DDBJ whole genome shotgun (WGS) entry which is preliminary data.</text>
</comment>
<dbReference type="EMBL" id="AMYD01003035">
    <property type="protein sequence ID" value="EQB47254.1"/>
    <property type="molecule type" value="Genomic_DNA"/>
</dbReference>
<gene>
    <name evidence="2" type="ORF">CGLO_13621</name>
</gene>
<evidence type="ECO:0000313" key="3">
    <source>
        <dbReference type="Proteomes" id="UP000015530"/>
    </source>
</evidence>
<name>T0K5R8_COLGC</name>
<evidence type="ECO:0000313" key="2">
    <source>
        <dbReference type="EMBL" id="EQB47254.1"/>
    </source>
</evidence>
<feature type="compositionally biased region" description="Basic and acidic residues" evidence="1">
    <location>
        <begin position="43"/>
        <end position="53"/>
    </location>
</feature>
<dbReference type="HOGENOM" id="CLU_2497751_0_0_1"/>
<reference evidence="3" key="1">
    <citation type="journal article" date="2013" name="Mol. Plant Microbe Interact.">
        <title>Global aspects of pacC regulation of pathogenicity genes in Colletotrichum gloeosporioides as revealed by transcriptome analysis.</title>
        <authorList>
            <person name="Alkan N."/>
            <person name="Meng X."/>
            <person name="Friedlander G."/>
            <person name="Reuveni E."/>
            <person name="Sukno S."/>
            <person name="Sherman A."/>
            <person name="Thon M."/>
            <person name="Fluhr R."/>
            <person name="Prusky D."/>
        </authorList>
    </citation>
    <scope>NUCLEOTIDE SEQUENCE [LARGE SCALE GENOMIC DNA]</scope>
    <source>
        <strain evidence="3">Cg-14</strain>
    </source>
</reference>
<proteinExistence type="predicted"/>
<dbReference type="Proteomes" id="UP000015530">
    <property type="component" value="Unassembled WGS sequence"/>
</dbReference>
<feature type="region of interest" description="Disordered" evidence="1">
    <location>
        <begin position="34"/>
        <end position="66"/>
    </location>
</feature>
<protein>
    <submittedName>
        <fullName evidence="2">Uncharacterized protein</fullName>
    </submittedName>
</protein>
<evidence type="ECO:0000256" key="1">
    <source>
        <dbReference type="SAM" id="MobiDB-lite"/>
    </source>
</evidence>
<dbReference type="AlphaFoldDB" id="T0K5R8"/>